<gene>
    <name evidence="3" type="ORF">RHOBADRAFT_53606</name>
</gene>
<name>A0A194S1N8_RHOGW</name>
<dbReference type="OrthoDB" id="2310204at2759"/>
<protein>
    <submittedName>
        <fullName evidence="3">Uncharacterized protein</fullName>
    </submittedName>
</protein>
<dbReference type="OMA" id="FGSCTES"/>
<feature type="signal peptide" evidence="2">
    <location>
        <begin position="1"/>
        <end position="24"/>
    </location>
</feature>
<dbReference type="AlphaFoldDB" id="A0A194S1N8"/>
<evidence type="ECO:0000256" key="1">
    <source>
        <dbReference type="SAM" id="Phobius"/>
    </source>
</evidence>
<feature type="chain" id="PRO_5008265421" evidence="2">
    <location>
        <begin position="25"/>
        <end position="302"/>
    </location>
</feature>
<evidence type="ECO:0000313" key="4">
    <source>
        <dbReference type="Proteomes" id="UP000053890"/>
    </source>
</evidence>
<dbReference type="GeneID" id="28977362"/>
<accession>A0A194S1N8</accession>
<dbReference type="STRING" id="578459.A0A194S1N8"/>
<dbReference type="PROSITE" id="PS51318">
    <property type="entry name" value="TAT"/>
    <property type="match status" value="1"/>
</dbReference>
<keyword evidence="1" id="KW-0472">Membrane</keyword>
<dbReference type="InterPro" id="IPR006311">
    <property type="entry name" value="TAT_signal"/>
</dbReference>
<keyword evidence="1" id="KW-0812">Transmembrane</keyword>
<proteinExistence type="predicted"/>
<dbReference type="EMBL" id="KQ474079">
    <property type="protein sequence ID" value="KPV74643.1"/>
    <property type="molecule type" value="Genomic_DNA"/>
</dbReference>
<keyword evidence="4" id="KW-1185">Reference proteome</keyword>
<sequence length="302" mass="31451">MPSPRPSTTRRLLGLTLAVSAALALPSAIASPFHQKRAPVLEPGGYYNPTSNGGKWLTLARNADGKGEPLNAVVVLDGGANDDLFDDWSLSINFGSYLLDSQGVGSYVGECLGQSDGARQAANLGDGQGMRNQTDILRENFGDVTYGTCRESAEGGEHFRVFPQVGPEADSGAYFLAASSEEPLSQNHMIVPNGYDLGRDEVVRRATVSGGTKSPVTNRTFETTATNASGPGYFANVSIDEINHGIATDGVVAVLNVKVTSDPVAAKSTSAGIRTLGSPSPLLVAQSASFALFALFALALLA</sequence>
<organism evidence="3 4">
    <name type="scientific">Rhodotorula graminis (strain WP1)</name>
    <dbReference type="NCBI Taxonomy" id="578459"/>
    <lineage>
        <taxon>Eukaryota</taxon>
        <taxon>Fungi</taxon>
        <taxon>Dikarya</taxon>
        <taxon>Basidiomycota</taxon>
        <taxon>Pucciniomycotina</taxon>
        <taxon>Microbotryomycetes</taxon>
        <taxon>Sporidiobolales</taxon>
        <taxon>Sporidiobolaceae</taxon>
        <taxon>Rhodotorula</taxon>
    </lineage>
</organism>
<evidence type="ECO:0000256" key="2">
    <source>
        <dbReference type="SAM" id="SignalP"/>
    </source>
</evidence>
<keyword evidence="2" id="KW-0732">Signal</keyword>
<dbReference type="RefSeq" id="XP_018270692.1">
    <property type="nucleotide sequence ID" value="XM_018416914.1"/>
</dbReference>
<dbReference type="Proteomes" id="UP000053890">
    <property type="component" value="Unassembled WGS sequence"/>
</dbReference>
<evidence type="ECO:0000313" key="3">
    <source>
        <dbReference type="EMBL" id="KPV74643.1"/>
    </source>
</evidence>
<reference evidence="3 4" key="1">
    <citation type="journal article" date="2015" name="Front. Microbiol.">
        <title>Genome sequence of the plant growth promoting endophytic yeast Rhodotorula graminis WP1.</title>
        <authorList>
            <person name="Firrincieli A."/>
            <person name="Otillar R."/>
            <person name="Salamov A."/>
            <person name="Schmutz J."/>
            <person name="Khan Z."/>
            <person name="Redman R.S."/>
            <person name="Fleck N.D."/>
            <person name="Lindquist E."/>
            <person name="Grigoriev I.V."/>
            <person name="Doty S.L."/>
        </authorList>
    </citation>
    <scope>NUCLEOTIDE SEQUENCE [LARGE SCALE GENOMIC DNA]</scope>
    <source>
        <strain evidence="3 4">WP1</strain>
    </source>
</reference>
<keyword evidence="1" id="KW-1133">Transmembrane helix</keyword>
<feature type="transmembrane region" description="Helical" evidence="1">
    <location>
        <begin position="282"/>
        <end position="301"/>
    </location>
</feature>